<accession>A0ABS5VMH8</accession>
<reference evidence="5 6" key="1">
    <citation type="submission" date="2021-05" db="EMBL/GenBank/DDBJ databases">
        <title>A Polyphasic approach of four new species of the genus Ohtaekwangia: Ohtaekwangia histidinii sp. nov., Ohtaekwangia cretensis sp. nov., Ohtaekwangia indiensis sp. nov., Ohtaekwangia reichenbachii sp. nov. from diverse environment.</title>
        <authorList>
            <person name="Octaviana S."/>
        </authorList>
    </citation>
    <scope>NUCLEOTIDE SEQUENCE [LARGE SCALE GENOMIC DNA]</scope>
    <source>
        <strain evidence="5 6">PWU20</strain>
    </source>
</reference>
<gene>
    <name evidence="5" type="ORF">KK060_01720</name>
</gene>
<dbReference type="PANTHER" id="PTHR12302:SF3">
    <property type="entry name" value="SERINE_THREONINE-PROTEIN KINASE 31"/>
    <property type="match status" value="1"/>
</dbReference>
<comment type="caution">
    <text evidence="5">The sequence shown here is derived from an EMBL/GenBank/DDBJ whole genome shotgun (WGS) entry which is preliminary data.</text>
</comment>
<evidence type="ECO:0000313" key="5">
    <source>
        <dbReference type="EMBL" id="MBT1701977.1"/>
    </source>
</evidence>
<keyword evidence="6" id="KW-1185">Reference proteome</keyword>
<keyword evidence="2" id="KW-0255">Endonuclease</keyword>
<sequence>MKLLFLLLIMGSSSIASTEKEMKGRVVGVIDGNTLEVIDDKEEKQKIVLAGIDCPDAGQEYAKEAKRFLEKLVLRQEITFTIVGKDRLGNNLAVLKVKRNVDPRVELLKEGLAWTAERNPLPELEAYRLEAEKNQKGLWKEENPTPPWLYRRQQSMMEAKSN</sequence>
<dbReference type="PANTHER" id="PTHR12302">
    <property type="entry name" value="EBNA2 BINDING PROTEIN P100"/>
    <property type="match status" value="1"/>
</dbReference>
<proteinExistence type="predicted"/>
<protein>
    <submittedName>
        <fullName evidence="5">Thermonuclease family protein</fullName>
    </submittedName>
</protein>
<dbReference type="SUPFAM" id="SSF50199">
    <property type="entry name" value="Staphylococcal nuclease"/>
    <property type="match status" value="1"/>
</dbReference>
<evidence type="ECO:0000313" key="6">
    <source>
        <dbReference type="Proteomes" id="UP000772618"/>
    </source>
</evidence>
<feature type="domain" description="TNase-like" evidence="4">
    <location>
        <begin position="20"/>
        <end position="141"/>
    </location>
</feature>
<dbReference type="InterPro" id="IPR016071">
    <property type="entry name" value="Staphylococal_nuclease_OB-fold"/>
</dbReference>
<dbReference type="InterPro" id="IPR035437">
    <property type="entry name" value="SNase_OB-fold_sf"/>
</dbReference>
<dbReference type="EMBL" id="JAHESD010000003">
    <property type="protein sequence ID" value="MBT1701977.1"/>
    <property type="molecule type" value="Genomic_DNA"/>
</dbReference>
<dbReference type="SMART" id="SM00318">
    <property type="entry name" value="SNc"/>
    <property type="match status" value="1"/>
</dbReference>
<evidence type="ECO:0000256" key="3">
    <source>
        <dbReference type="ARBA" id="ARBA00022801"/>
    </source>
</evidence>
<name>A0ABS5VMH8_9BACT</name>
<dbReference type="Proteomes" id="UP000772618">
    <property type="component" value="Unassembled WGS sequence"/>
</dbReference>
<evidence type="ECO:0000256" key="1">
    <source>
        <dbReference type="ARBA" id="ARBA00022722"/>
    </source>
</evidence>
<keyword evidence="3" id="KW-0378">Hydrolase</keyword>
<evidence type="ECO:0000259" key="4">
    <source>
        <dbReference type="PROSITE" id="PS50830"/>
    </source>
</evidence>
<dbReference type="Pfam" id="PF00565">
    <property type="entry name" value="SNase"/>
    <property type="match status" value="1"/>
</dbReference>
<keyword evidence="1" id="KW-0540">Nuclease</keyword>
<dbReference type="RefSeq" id="WP_254151672.1">
    <property type="nucleotide sequence ID" value="NZ_JAHESD010000003.1"/>
</dbReference>
<organism evidence="5 6">
    <name type="scientific">Chryseosolibacter indicus</name>
    <dbReference type="NCBI Taxonomy" id="2782351"/>
    <lineage>
        <taxon>Bacteria</taxon>
        <taxon>Pseudomonadati</taxon>
        <taxon>Bacteroidota</taxon>
        <taxon>Cytophagia</taxon>
        <taxon>Cytophagales</taxon>
        <taxon>Chryseotaleaceae</taxon>
        <taxon>Chryseosolibacter</taxon>
    </lineage>
</organism>
<dbReference type="Gene3D" id="2.40.50.90">
    <property type="match status" value="1"/>
</dbReference>
<dbReference type="PROSITE" id="PS50830">
    <property type="entry name" value="TNASE_3"/>
    <property type="match status" value="1"/>
</dbReference>
<evidence type="ECO:0000256" key="2">
    <source>
        <dbReference type="ARBA" id="ARBA00022759"/>
    </source>
</evidence>